<feature type="non-terminal residue" evidence="3">
    <location>
        <position position="172"/>
    </location>
</feature>
<sequence length="172" mass="18045">MKAVFLSLALQACLGVLAAPVPNDLRGFPTPSSVTKHALSERQSNVDEPSGSDSYDNQQFNPDPEWSSWEPSQDFNPKPEWSNFDMSPKESYPLPAGDSSKEQSPDESSSKAIGNQQTPQDSALLPGSPAPAFGVGVGGPPNPPTSSGTSASLPAASKTLEDAAKIPDGTYR</sequence>
<evidence type="ECO:0000313" key="4">
    <source>
        <dbReference type="Proteomes" id="UP000541154"/>
    </source>
</evidence>
<gene>
    <name evidence="3" type="ORF">ETB97_010940</name>
</gene>
<feature type="chain" id="PRO_5034840486" evidence="2">
    <location>
        <begin position="19"/>
        <end position="172"/>
    </location>
</feature>
<dbReference type="Proteomes" id="UP000541154">
    <property type="component" value="Unassembled WGS sequence"/>
</dbReference>
<evidence type="ECO:0000256" key="1">
    <source>
        <dbReference type="SAM" id="MobiDB-lite"/>
    </source>
</evidence>
<dbReference type="EMBL" id="SPNV01000614">
    <property type="protein sequence ID" value="KAF5854878.1"/>
    <property type="molecule type" value="Genomic_DNA"/>
</dbReference>
<keyword evidence="4" id="KW-1185">Reference proteome</keyword>
<feature type="signal peptide" evidence="2">
    <location>
        <begin position="1"/>
        <end position="18"/>
    </location>
</feature>
<evidence type="ECO:0000313" key="3">
    <source>
        <dbReference type="EMBL" id="KAF5854878.1"/>
    </source>
</evidence>
<name>A0A8H5ZVX2_PETAA</name>
<dbReference type="AlphaFoldDB" id="A0A8H5ZVX2"/>
<protein>
    <submittedName>
        <fullName evidence="3">Uncharacterized protein</fullName>
    </submittedName>
</protein>
<reference evidence="3 4" key="1">
    <citation type="submission" date="2019-04" db="EMBL/GenBank/DDBJ databases">
        <title>Aspergillus burnettii sp. nov., novel species from soil in southeast Queensland.</title>
        <authorList>
            <person name="Gilchrist C.L.M."/>
            <person name="Pitt J.I."/>
            <person name="Lange L."/>
            <person name="Lacey H.J."/>
            <person name="Vuong D."/>
            <person name="Midgley D.J."/>
            <person name="Greenfield P."/>
            <person name="Bradbury M."/>
            <person name="Lacey E."/>
            <person name="Busk P.K."/>
            <person name="Pilgaard B."/>
            <person name="Chooi Y.H."/>
            <person name="Piggott A.M."/>
        </authorList>
    </citation>
    <scope>NUCLEOTIDE SEQUENCE [LARGE SCALE GENOMIC DNA]</scope>
    <source>
        <strain evidence="3 4">FRR 5400</strain>
    </source>
</reference>
<comment type="caution">
    <text evidence="3">The sequence shown here is derived from an EMBL/GenBank/DDBJ whole genome shotgun (WGS) entry which is preliminary data.</text>
</comment>
<organism evidence="3 4">
    <name type="scientific">Petromyces alliaceus</name>
    <name type="common">Aspergillus alliaceus</name>
    <dbReference type="NCBI Taxonomy" id="209559"/>
    <lineage>
        <taxon>Eukaryota</taxon>
        <taxon>Fungi</taxon>
        <taxon>Dikarya</taxon>
        <taxon>Ascomycota</taxon>
        <taxon>Pezizomycotina</taxon>
        <taxon>Eurotiomycetes</taxon>
        <taxon>Eurotiomycetidae</taxon>
        <taxon>Eurotiales</taxon>
        <taxon>Aspergillaceae</taxon>
        <taxon>Aspergillus</taxon>
        <taxon>Aspergillus subgen. Circumdati</taxon>
    </lineage>
</organism>
<feature type="region of interest" description="Disordered" evidence="1">
    <location>
        <begin position="21"/>
        <end position="172"/>
    </location>
</feature>
<keyword evidence="2" id="KW-0732">Signal</keyword>
<proteinExistence type="predicted"/>
<feature type="compositionally biased region" description="Polar residues" evidence="1">
    <location>
        <begin position="112"/>
        <end position="121"/>
    </location>
</feature>
<feature type="compositionally biased region" description="Polar residues" evidence="1">
    <location>
        <begin position="30"/>
        <end position="61"/>
    </location>
</feature>
<feature type="compositionally biased region" description="Basic and acidic residues" evidence="1">
    <location>
        <begin position="159"/>
        <end position="172"/>
    </location>
</feature>
<accession>A0A8H5ZVX2</accession>
<evidence type="ECO:0000256" key="2">
    <source>
        <dbReference type="SAM" id="SignalP"/>
    </source>
</evidence>